<dbReference type="InterPro" id="IPR001763">
    <property type="entry name" value="Rhodanese-like_dom"/>
</dbReference>
<dbReference type="InterPro" id="IPR000626">
    <property type="entry name" value="Ubiquitin-like_dom"/>
</dbReference>
<dbReference type="InterPro" id="IPR025197">
    <property type="entry name" value="DUF4116"/>
</dbReference>
<dbReference type="Gene3D" id="3.10.20.90">
    <property type="entry name" value="Phosphatidylinositol 3-kinase Catalytic Subunit, Chain A, domain 1"/>
    <property type="match status" value="1"/>
</dbReference>
<reference evidence="3" key="1">
    <citation type="submission" date="2021-01" db="EMBL/GenBank/DDBJ databases">
        <authorList>
            <person name="Corre E."/>
            <person name="Pelletier E."/>
            <person name="Niang G."/>
            <person name="Scheremetjew M."/>
            <person name="Finn R."/>
            <person name="Kale V."/>
            <person name="Holt S."/>
            <person name="Cochrane G."/>
            <person name="Meng A."/>
            <person name="Brown T."/>
            <person name="Cohen L."/>
        </authorList>
    </citation>
    <scope>NUCLEOTIDE SEQUENCE</scope>
    <source>
        <strain evidence="3">CCMP3105</strain>
    </source>
</reference>
<dbReference type="CDD" id="cd00158">
    <property type="entry name" value="RHOD"/>
    <property type="match status" value="1"/>
</dbReference>
<proteinExistence type="predicted"/>
<name>A0A7S4UVP5_9DINO</name>
<evidence type="ECO:0008006" key="4">
    <source>
        <dbReference type="Google" id="ProtNLM"/>
    </source>
</evidence>
<evidence type="ECO:0000313" key="3">
    <source>
        <dbReference type="EMBL" id="CAE4574799.1"/>
    </source>
</evidence>
<evidence type="ECO:0000259" key="1">
    <source>
        <dbReference type="PROSITE" id="PS50053"/>
    </source>
</evidence>
<dbReference type="Pfam" id="PF13475">
    <property type="entry name" value="DUF4116"/>
    <property type="match status" value="2"/>
</dbReference>
<dbReference type="InterPro" id="IPR029071">
    <property type="entry name" value="Ubiquitin-like_domsf"/>
</dbReference>
<accession>A0A7S4UVP5</accession>
<dbReference type="EMBL" id="HBNR01021621">
    <property type="protein sequence ID" value="CAE4574799.1"/>
    <property type="molecule type" value="Transcribed_RNA"/>
</dbReference>
<dbReference type="CDD" id="cd17039">
    <property type="entry name" value="Ubl_ubiquitin_like"/>
    <property type="match status" value="1"/>
</dbReference>
<protein>
    <recommendedName>
        <fullName evidence="4">Rhodanese domain-containing protein</fullName>
    </recommendedName>
</protein>
<sequence>MPLELRVHGLAGQLCSVEAERGWTIRRVKDAVEASGGVPWWEQRLCFGSTELLDEERLGASLRAAGADTSLESLDVSVFRAQADRSEWISLVQDRPMSLHEAPPPILADSEVVLTALRADPWALAYAAKELRDDVDFAMTAVALNGLALRHLAAGPRAERQVVLVAVQQNGQALKDASDDFQADVEIVLAAMRQSPDALVYAAPSLLGSKDFVLTALPHDWRVLRYTREDLRTDPDIVHVAAGLGIGASLFLAEPLSSEVPNEDELWIGPDEAVELQEQGRAIFLDARFEHEFAVSHIHGAHSTPGGTLEQLVCLERSEAFGLVLQQEDATVVVYSDNGGWMSRCVNVSQALRSHRKVDADRVLRLTGGLNAWKRAGFPVVGEAREMYNGHVLLSRDTDEGEIIFS</sequence>
<dbReference type="Pfam" id="PF00581">
    <property type="entry name" value="Rhodanese"/>
    <property type="match status" value="1"/>
</dbReference>
<feature type="domain" description="Rhodanese" evidence="2">
    <location>
        <begin position="278"/>
        <end position="382"/>
    </location>
</feature>
<dbReference type="SUPFAM" id="SSF54236">
    <property type="entry name" value="Ubiquitin-like"/>
    <property type="match status" value="1"/>
</dbReference>
<dbReference type="SMART" id="SM00450">
    <property type="entry name" value="RHOD"/>
    <property type="match status" value="1"/>
</dbReference>
<dbReference type="PROSITE" id="PS50053">
    <property type="entry name" value="UBIQUITIN_2"/>
    <property type="match status" value="1"/>
</dbReference>
<gene>
    <name evidence="3" type="ORF">AMON00008_LOCUS14418</name>
</gene>
<organism evidence="3">
    <name type="scientific">Alexandrium monilatum</name>
    <dbReference type="NCBI Taxonomy" id="311494"/>
    <lineage>
        <taxon>Eukaryota</taxon>
        <taxon>Sar</taxon>
        <taxon>Alveolata</taxon>
        <taxon>Dinophyceae</taxon>
        <taxon>Gonyaulacales</taxon>
        <taxon>Pyrocystaceae</taxon>
        <taxon>Alexandrium</taxon>
    </lineage>
</organism>
<dbReference type="AlphaFoldDB" id="A0A7S4UVP5"/>
<dbReference type="SUPFAM" id="SSF52821">
    <property type="entry name" value="Rhodanese/Cell cycle control phosphatase"/>
    <property type="match status" value="1"/>
</dbReference>
<evidence type="ECO:0000259" key="2">
    <source>
        <dbReference type="PROSITE" id="PS50206"/>
    </source>
</evidence>
<feature type="domain" description="Ubiquitin-like" evidence="1">
    <location>
        <begin position="3"/>
        <end position="59"/>
    </location>
</feature>
<dbReference type="PROSITE" id="PS50206">
    <property type="entry name" value="RHODANESE_3"/>
    <property type="match status" value="1"/>
</dbReference>
<dbReference type="InterPro" id="IPR036873">
    <property type="entry name" value="Rhodanese-like_dom_sf"/>
</dbReference>
<dbReference type="Gene3D" id="3.40.250.10">
    <property type="entry name" value="Rhodanese-like domain"/>
    <property type="match status" value="1"/>
</dbReference>